<evidence type="ECO:0000313" key="7">
    <source>
        <dbReference type="EMBL" id="KAK7411278.1"/>
    </source>
</evidence>
<sequence>MLFRINNTLVGALHTLPIFLGLAAVAGAAYLRVHGDCEKVLQYPLLFGGLFIFAVSALGLVGALCRVNVALYMYLLAALFVIVAFASFTVVALFVTRNTARDHGPSLGYSVGDFSTWLRHYVTDERNWNAARSCLLQKRVCRDLALDANNASQVFKRLSTTQFGCCKPPLRCGMRMKNSTFWEAPKGGAPNNDSDCEAWNNRQDKLCLNCDSCKGGVLANIREQWKHLTIFNACVVVLLTIIYVLGCFAIRNNRLEYSNYTIQRKITMRIPTVIAP</sequence>
<feature type="transmembrane region" description="Helical" evidence="6">
    <location>
        <begin position="43"/>
        <end position="64"/>
    </location>
</feature>
<reference evidence="7 8" key="1">
    <citation type="submission" date="2024-01" db="EMBL/GenBank/DDBJ databases">
        <title>The genomes of 5 underutilized Papilionoideae crops provide insights into root nodulation and disease resistanc.</title>
        <authorList>
            <person name="Jiang F."/>
        </authorList>
    </citation>
    <scope>NUCLEOTIDE SEQUENCE [LARGE SCALE GENOMIC DNA]</scope>
    <source>
        <strain evidence="7">DUOXIRENSHENG_FW03</strain>
        <tissue evidence="7">Leaves</tissue>
    </source>
</reference>
<comment type="subcellular location">
    <subcellularLocation>
        <location evidence="1">Membrane</location>
        <topology evidence="1">Multi-pass membrane protein</topology>
    </subcellularLocation>
</comment>
<keyword evidence="5 6" id="KW-0472">Membrane</keyword>
<accession>A0AAN9T0A8</accession>
<dbReference type="InterPro" id="IPR044991">
    <property type="entry name" value="TET_plant"/>
</dbReference>
<evidence type="ECO:0000256" key="1">
    <source>
        <dbReference type="ARBA" id="ARBA00004141"/>
    </source>
</evidence>
<keyword evidence="3 6" id="KW-0812">Transmembrane</keyword>
<dbReference type="GO" id="GO:0009734">
    <property type="term" value="P:auxin-activated signaling pathway"/>
    <property type="evidence" value="ECO:0007669"/>
    <property type="project" value="InterPro"/>
</dbReference>
<feature type="transmembrane region" description="Helical" evidence="6">
    <location>
        <begin position="12"/>
        <end position="31"/>
    </location>
</feature>
<dbReference type="AlphaFoldDB" id="A0AAN9T0A8"/>
<evidence type="ECO:0000256" key="2">
    <source>
        <dbReference type="ARBA" id="ARBA00006840"/>
    </source>
</evidence>
<feature type="transmembrane region" description="Helical" evidence="6">
    <location>
        <begin position="230"/>
        <end position="251"/>
    </location>
</feature>
<evidence type="ECO:0000256" key="5">
    <source>
        <dbReference type="ARBA" id="ARBA00023136"/>
    </source>
</evidence>
<evidence type="ECO:0000313" key="8">
    <source>
        <dbReference type="Proteomes" id="UP001386955"/>
    </source>
</evidence>
<organism evidence="7 8">
    <name type="scientific">Psophocarpus tetragonolobus</name>
    <name type="common">Winged bean</name>
    <name type="synonym">Dolichos tetragonolobus</name>
    <dbReference type="NCBI Taxonomy" id="3891"/>
    <lineage>
        <taxon>Eukaryota</taxon>
        <taxon>Viridiplantae</taxon>
        <taxon>Streptophyta</taxon>
        <taxon>Embryophyta</taxon>
        <taxon>Tracheophyta</taxon>
        <taxon>Spermatophyta</taxon>
        <taxon>Magnoliopsida</taxon>
        <taxon>eudicotyledons</taxon>
        <taxon>Gunneridae</taxon>
        <taxon>Pentapetalae</taxon>
        <taxon>rosids</taxon>
        <taxon>fabids</taxon>
        <taxon>Fabales</taxon>
        <taxon>Fabaceae</taxon>
        <taxon>Papilionoideae</taxon>
        <taxon>50 kb inversion clade</taxon>
        <taxon>NPAAA clade</taxon>
        <taxon>indigoferoid/millettioid clade</taxon>
        <taxon>Phaseoleae</taxon>
        <taxon>Psophocarpus</taxon>
    </lineage>
</organism>
<evidence type="ECO:0008006" key="9">
    <source>
        <dbReference type="Google" id="ProtNLM"/>
    </source>
</evidence>
<evidence type="ECO:0000256" key="6">
    <source>
        <dbReference type="SAM" id="Phobius"/>
    </source>
</evidence>
<dbReference type="Proteomes" id="UP001386955">
    <property type="component" value="Unassembled WGS sequence"/>
</dbReference>
<dbReference type="GO" id="GO:0016020">
    <property type="term" value="C:membrane"/>
    <property type="evidence" value="ECO:0007669"/>
    <property type="project" value="UniProtKB-SubCell"/>
</dbReference>
<protein>
    <recommendedName>
        <fullName evidence="9">Tetraspanin-11</fullName>
    </recommendedName>
</protein>
<evidence type="ECO:0000256" key="4">
    <source>
        <dbReference type="ARBA" id="ARBA00022989"/>
    </source>
</evidence>
<evidence type="ECO:0000256" key="3">
    <source>
        <dbReference type="ARBA" id="ARBA00022692"/>
    </source>
</evidence>
<keyword evidence="4 6" id="KW-1133">Transmembrane helix</keyword>
<dbReference type="Pfam" id="PF00335">
    <property type="entry name" value="Tetraspanin"/>
    <property type="match status" value="1"/>
</dbReference>
<proteinExistence type="inferred from homology"/>
<comment type="similarity">
    <text evidence="2">Belongs to the tetraspanin (TM4SF) family.</text>
</comment>
<dbReference type="EMBL" id="JAYMYS010000001">
    <property type="protein sequence ID" value="KAK7411278.1"/>
    <property type="molecule type" value="Genomic_DNA"/>
</dbReference>
<feature type="transmembrane region" description="Helical" evidence="6">
    <location>
        <begin position="70"/>
        <end position="95"/>
    </location>
</feature>
<dbReference type="InterPro" id="IPR018499">
    <property type="entry name" value="Tetraspanin/Peripherin"/>
</dbReference>
<dbReference type="PANTHER" id="PTHR32191">
    <property type="entry name" value="TETRASPANIN-8-RELATED"/>
    <property type="match status" value="1"/>
</dbReference>
<comment type="caution">
    <text evidence="7">The sequence shown here is derived from an EMBL/GenBank/DDBJ whole genome shotgun (WGS) entry which is preliminary data.</text>
</comment>
<keyword evidence="8" id="KW-1185">Reference proteome</keyword>
<name>A0AAN9T0A8_PSOTE</name>
<gene>
    <name evidence="7" type="ORF">VNO78_02711</name>
</gene>